<protein>
    <recommendedName>
        <fullName evidence="5">RICIN domain-containing protein</fullName>
    </recommendedName>
</protein>
<proteinExistence type="predicted"/>
<feature type="signal peptide" evidence="2">
    <location>
        <begin position="1"/>
        <end position="29"/>
    </location>
</feature>
<evidence type="ECO:0000313" key="4">
    <source>
        <dbReference type="Proteomes" id="UP000549009"/>
    </source>
</evidence>
<name>A0A7W8AMC9_STRST</name>
<accession>A0A7W8AMC9</accession>
<reference evidence="3 4" key="1">
    <citation type="submission" date="2020-08" db="EMBL/GenBank/DDBJ databases">
        <title>Genomic Encyclopedia of Type Strains, Phase III (KMG-III): the genomes of soil and plant-associated and newly described type strains.</title>
        <authorList>
            <person name="Whitman W."/>
        </authorList>
    </citation>
    <scope>NUCLEOTIDE SEQUENCE [LARGE SCALE GENOMIC DNA]</scope>
    <source>
        <strain evidence="3 4">CECT 3146</strain>
    </source>
</reference>
<evidence type="ECO:0000256" key="1">
    <source>
        <dbReference type="SAM" id="MobiDB-lite"/>
    </source>
</evidence>
<evidence type="ECO:0000256" key="2">
    <source>
        <dbReference type="SAM" id="SignalP"/>
    </source>
</evidence>
<feature type="chain" id="PRO_5038370044" description="RICIN domain-containing protein" evidence="2">
    <location>
        <begin position="30"/>
        <end position="408"/>
    </location>
</feature>
<feature type="compositionally biased region" description="Basic and acidic residues" evidence="1">
    <location>
        <begin position="227"/>
        <end position="246"/>
    </location>
</feature>
<dbReference type="Proteomes" id="UP000549009">
    <property type="component" value="Unassembled WGS sequence"/>
</dbReference>
<evidence type="ECO:0000313" key="3">
    <source>
        <dbReference type="EMBL" id="MBB5101056.1"/>
    </source>
</evidence>
<keyword evidence="4" id="KW-1185">Reference proteome</keyword>
<dbReference type="SUPFAM" id="SSF56973">
    <property type="entry name" value="Aerolisin/ETX pore-forming domain"/>
    <property type="match status" value="1"/>
</dbReference>
<gene>
    <name evidence="3" type="ORF">FHS40_000109</name>
</gene>
<sequence>MRFRQVHPMLSRLTTGTAALALVATSALAGVTALASPAVAAVDPKAGEACTSADLGKRYPFTKSVKVEPTITHFKGYFVTGGSTGSQAVKLSTQTQVTVAVGTSTTIKTNFDFGVLFKAEASINRTVQKTTATTSAAEQTITWNFTQPGYYGLYQGTRKVTGEYGSLNCDRVQRDDGTYATQWTERPGGQYTTFSTIEEGAIRCEDQVPASSIMKKAQEILGCDGAAARKPDKKAPAPRAAHKDQKASVNSELGTSAAPPGFTCLPDTYRIGTPDRKLYWTTFGAGDYFRLRPGPRLPEGATWSVCEGPQSNGRTEYALVNGYKGRCATMTDHSDTEGAMFRMDPCRTADDYQRFYLYRDVPGSDLVGLQLKANGHMVGQERVVDDTAMRQYSAGNTDGTGTYVLQKI</sequence>
<comment type="caution">
    <text evidence="3">The sequence shown here is derived from an EMBL/GenBank/DDBJ whole genome shotgun (WGS) entry which is preliminary data.</text>
</comment>
<dbReference type="EMBL" id="JACHJD010000001">
    <property type="protein sequence ID" value="MBB5101056.1"/>
    <property type="molecule type" value="Genomic_DNA"/>
</dbReference>
<organism evidence="3 4">
    <name type="scientific">Streptomyces spectabilis</name>
    <dbReference type="NCBI Taxonomy" id="68270"/>
    <lineage>
        <taxon>Bacteria</taxon>
        <taxon>Bacillati</taxon>
        <taxon>Actinomycetota</taxon>
        <taxon>Actinomycetes</taxon>
        <taxon>Kitasatosporales</taxon>
        <taxon>Streptomycetaceae</taxon>
        <taxon>Streptomyces</taxon>
    </lineage>
</organism>
<dbReference type="RefSeq" id="WP_229878823.1">
    <property type="nucleotide sequence ID" value="NZ_BMSQ01000003.1"/>
</dbReference>
<dbReference type="AlphaFoldDB" id="A0A7W8AMC9"/>
<evidence type="ECO:0008006" key="5">
    <source>
        <dbReference type="Google" id="ProtNLM"/>
    </source>
</evidence>
<keyword evidence="2" id="KW-0732">Signal</keyword>
<feature type="region of interest" description="Disordered" evidence="1">
    <location>
        <begin position="227"/>
        <end position="254"/>
    </location>
</feature>